<feature type="compositionally biased region" description="Basic and acidic residues" evidence="3">
    <location>
        <begin position="588"/>
        <end position="608"/>
    </location>
</feature>
<evidence type="ECO:0000259" key="4">
    <source>
        <dbReference type="SMART" id="SM00388"/>
    </source>
</evidence>
<evidence type="ECO:0000256" key="3">
    <source>
        <dbReference type="SAM" id="MobiDB-lite"/>
    </source>
</evidence>
<feature type="compositionally biased region" description="Basic and acidic residues" evidence="3">
    <location>
        <begin position="207"/>
        <end position="217"/>
    </location>
</feature>
<dbReference type="SMART" id="SM00388">
    <property type="entry name" value="HisKA"/>
    <property type="match status" value="1"/>
</dbReference>
<organism evidence="5 6">
    <name type="scientific">Erythrobacter litoralis</name>
    <dbReference type="NCBI Taxonomy" id="39960"/>
    <lineage>
        <taxon>Bacteria</taxon>
        <taxon>Pseudomonadati</taxon>
        <taxon>Pseudomonadota</taxon>
        <taxon>Alphaproteobacteria</taxon>
        <taxon>Sphingomonadales</taxon>
        <taxon>Erythrobacteraceae</taxon>
        <taxon>Erythrobacter/Porphyrobacter group</taxon>
        <taxon>Erythrobacter</taxon>
    </lineage>
</organism>
<gene>
    <name evidence="5" type="ORF">EH32_05420</name>
</gene>
<evidence type="ECO:0000313" key="6">
    <source>
        <dbReference type="Proteomes" id="UP000027866"/>
    </source>
</evidence>
<name>A0A074NL95_9SPHN</name>
<accession>A0A074NL95</accession>
<dbReference type="OrthoDB" id="9813151at2"/>
<feature type="domain" description="Signal transduction histidine kinase dimerisation/phosphoacceptor" evidence="4">
    <location>
        <begin position="348"/>
        <end position="416"/>
    </location>
</feature>
<evidence type="ECO:0000256" key="2">
    <source>
        <dbReference type="ARBA" id="ARBA00012438"/>
    </source>
</evidence>
<protein>
    <recommendedName>
        <fullName evidence="2">histidine kinase</fullName>
        <ecNumber evidence="2">2.7.13.3</ecNumber>
    </recommendedName>
</protein>
<sequence>MFFDDRLATVLRQRVSSETSQRTQFRQLLDILGNRRRFEDDGRDHSLLAAAWLRMDALADVIPAQERARIVREPGWRLRSAELAAHLADFEPEVASAALTKAELAAEDWNALIPRLPIRARGFLRLRRDLPLDVEALLELLGIHDRGLPSPGGSAARRETESQPVAPGGERVEPPPRTSYEPASNDTDPGRSEISALVERIARFKREREAAPQEHDPSPGLPLDLPDEDRPSQRPVAAFGFAADSAGRIEWAEPDIAPMVVGARLVRRKTLLGAAGGNGGEAGPLERAFARRQPISHAAAELSGAPAISGAWVVDARPRFTDDGVFAGYVGRFRRPVDTPQSPSPAAREADRIRQLLHELRTPITAVQGYAEVIQQQLFGPAPHEYRALAAAIAADAARILAGFAELDRLARLEGGTSEIARGQTDLAGAATRTVAQLAQVLGPRLSGIEFDPPADRPILVTLDPDETDALLWRLLATLGGGCAAGEMLTASLTPVFAEDARGGSGKPLGIARLTCELPAQLLAEEDIFAAEARPIGSAINTGLFGAGFSLRLARAEARAADGDLVRSDEEVVLTLPLLAEEAAEDRDETKAQDTPHEPREEAGGKLS</sequence>
<dbReference type="RefSeq" id="WP_051697516.1">
    <property type="nucleotide sequence ID" value="NZ_CP017057.1"/>
</dbReference>
<dbReference type="Gene3D" id="1.10.287.130">
    <property type="match status" value="1"/>
</dbReference>
<dbReference type="Pfam" id="PF00512">
    <property type="entry name" value="HisKA"/>
    <property type="match status" value="1"/>
</dbReference>
<dbReference type="EC" id="2.7.13.3" evidence="2"/>
<dbReference type="KEGG" id="elq:Ga0102493_112974"/>
<reference evidence="5 6" key="1">
    <citation type="submission" date="2014-04" db="EMBL/GenBank/DDBJ databases">
        <title>A comprehensive comparison of genomes of Erythrobacter spp. Strains.</title>
        <authorList>
            <person name="Zheng Q."/>
        </authorList>
    </citation>
    <scope>NUCLEOTIDE SEQUENCE [LARGE SCALE GENOMIC DNA]</scope>
    <source>
        <strain evidence="5 6">DSM 8509</strain>
    </source>
</reference>
<dbReference type="EMBL" id="JMIX01000003">
    <property type="protein sequence ID" value="KEO98547.1"/>
    <property type="molecule type" value="Genomic_DNA"/>
</dbReference>
<evidence type="ECO:0000256" key="1">
    <source>
        <dbReference type="ARBA" id="ARBA00000085"/>
    </source>
</evidence>
<comment type="catalytic activity">
    <reaction evidence="1">
        <text>ATP + protein L-histidine = ADP + protein N-phospho-L-histidine.</text>
        <dbReference type="EC" id="2.7.13.3"/>
    </reaction>
</comment>
<dbReference type="PATRIC" id="fig|39960.10.peg.2069"/>
<comment type="caution">
    <text evidence="5">The sequence shown here is derived from an EMBL/GenBank/DDBJ whole genome shotgun (WGS) entry which is preliminary data.</text>
</comment>
<dbReference type="AlphaFoldDB" id="A0A074NL95"/>
<feature type="region of interest" description="Disordered" evidence="3">
    <location>
        <begin position="207"/>
        <end position="232"/>
    </location>
</feature>
<dbReference type="CDD" id="cd00082">
    <property type="entry name" value="HisKA"/>
    <property type="match status" value="1"/>
</dbReference>
<dbReference type="InterPro" id="IPR003661">
    <property type="entry name" value="HisK_dim/P_dom"/>
</dbReference>
<dbReference type="InterPro" id="IPR036097">
    <property type="entry name" value="HisK_dim/P_sf"/>
</dbReference>
<keyword evidence="6" id="KW-1185">Reference proteome</keyword>
<dbReference type="GO" id="GO:0000155">
    <property type="term" value="F:phosphorelay sensor kinase activity"/>
    <property type="evidence" value="ECO:0007669"/>
    <property type="project" value="InterPro"/>
</dbReference>
<dbReference type="Proteomes" id="UP000027866">
    <property type="component" value="Unassembled WGS sequence"/>
</dbReference>
<evidence type="ECO:0000313" key="5">
    <source>
        <dbReference type="EMBL" id="KEO98547.1"/>
    </source>
</evidence>
<proteinExistence type="predicted"/>
<feature type="region of interest" description="Disordered" evidence="3">
    <location>
        <begin position="580"/>
        <end position="608"/>
    </location>
</feature>
<dbReference type="SUPFAM" id="SSF47384">
    <property type="entry name" value="Homodimeric domain of signal transducing histidine kinase"/>
    <property type="match status" value="1"/>
</dbReference>
<feature type="region of interest" description="Disordered" evidence="3">
    <location>
        <begin position="148"/>
        <end position="192"/>
    </location>
</feature>